<sequence>MATLPEASWLASQKCFCPMARGGNSPSYPVRLYHRAKLDPYRGEQGLQRTRAGLPADLFDRGWDLPRNKLTLGTQCFATQRGSNSATMSDAASRILCPPFYIDWVIDWGQFYPGRHIRSSPVLWTAFTQALIRLAWEQDGHFQLSQYKVRCSLE</sequence>
<accession>A0AAE1CW13</accession>
<gene>
    <name evidence="1" type="ORF">RRG08_025143</name>
</gene>
<proteinExistence type="predicted"/>
<reference evidence="1" key="1">
    <citation type="journal article" date="2023" name="G3 (Bethesda)">
        <title>A reference genome for the long-term kleptoplast-retaining sea slug Elysia crispata morphotype clarki.</title>
        <authorList>
            <person name="Eastman K.E."/>
            <person name="Pendleton A.L."/>
            <person name="Shaikh M.A."/>
            <person name="Suttiyut T."/>
            <person name="Ogas R."/>
            <person name="Tomko P."/>
            <person name="Gavelis G."/>
            <person name="Widhalm J.R."/>
            <person name="Wisecaver J.H."/>
        </authorList>
    </citation>
    <scope>NUCLEOTIDE SEQUENCE</scope>
    <source>
        <strain evidence="1">ECLA1</strain>
    </source>
</reference>
<dbReference type="EMBL" id="JAWDGP010006556">
    <property type="protein sequence ID" value="KAK3739054.1"/>
    <property type="molecule type" value="Genomic_DNA"/>
</dbReference>
<protein>
    <submittedName>
        <fullName evidence="1">Uncharacterized protein</fullName>
    </submittedName>
</protein>
<evidence type="ECO:0000313" key="1">
    <source>
        <dbReference type="EMBL" id="KAK3739054.1"/>
    </source>
</evidence>
<evidence type="ECO:0000313" key="2">
    <source>
        <dbReference type="Proteomes" id="UP001283361"/>
    </source>
</evidence>
<dbReference type="Proteomes" id="UP001283361">
    <property type="component" value="Unassembled WGS sequence"/>
</dbReference>
<keyword evidence="2" id="KW-1185">Reference proteome</keyword>
<name>A0AAE1CW13_9GAST</name>
<dbReference type="AlphaFoldDB" id="A0AAE1CW13"/>
<comment type="caution">
    <text evidence="1">The sequence shown here is derived from an EMBL/GenBank/DDBJ whole genome shotgun (WGS) entry which is preliminary data.</text>
</comment>
<organism evidence="1 2">
    <name type="scientific">Elysia crispata</name>
    <name type="common">lettuce slug</name>
    <dbReference type="NCBI Taxonomy" id="231223"/>
    <lineage>
        <taxon>Eukaryota</taxon>
        <taxon>Metazoa</taxon>
        <taxon>Spiralia</taxon>
        <taxon>Lophotrochozoa</taxon>
        <taxon>Mollusca</taxon>
        <taxon>Gastropoda</taxon>
        <taxon>Heterobranchia</taxon>
        <taxon>Euthyneura</taxon>
        <taxon>Panpulmonata</taxon>
        <taxon>Sacoglossa</taxon>
        <taxon>Placobranchoidea</taxon>
        <taxon>Plakobranchidae</taxon>
        <taxon>Elysia</taxon>
    </lineage>
</organism>